<evidence type="ECO:0000256" key="1">
    <source>
        <dbReference type="SAM" id="MobiDB-lite"/>
    </source>
</evidence>
<dbReference type="EMBL" id="VICG01000006">
    <property type="protein sequence ID" value="KAA8570692.1"/>
    <property type="molecule type" value="Genomic_DNA"/>
</dbReference>
<keyword evidence="3" id="KW-1185">Reference proteome</keyword>
<feature type="compositionally biased region" description="Acidic residues" evidence="1">
    <location>
        <begin position="74"/>
        <end position="87"/>
    </location>
</feature>
<organism evidence="2 3">
    <name type="scientific">Monilinia fructicola</name>
    <name type="common">Brown rot fungus</name>
    <name type="synonym">Ciboria fructicola</name>
    <dbReference type="NCBI Taxonomy" id="38448"/>
    <lineage>
        <taxon>Eukaryota</taxon>
        <taxon>Fungi</taxon>
        <taxon>Dikarya</taxon>
        <taxon>Ascomycota</taxon>
        <taxon>Pezizomycotina</taxon>
        <taxon>Leotiomycetes</taxon>
        <taxon>Helotiales</taxon>
        <taxon>Sclerotiniaceae</taxon>
        <taxon>Monilinia</taxon>
    </lineage>
</organism>
<evidence type="ECO:0000313" key="3">
    <source>
        <dbReference type="Proteomes" id="UP000322873"/>
    </source>
</evidence>
<feature type="compositionally biased region" description="Basic and acidic residues" evidence="1">
    <location>
        <begin position="226"/>
        <end position="252"/>
    </location>
</feature>
<protein>
    <submittedName>
        <fullName evidence="2">Uncharacterized protein</fullName>
    </submittedName>
</protein>
<accession>A0A5M9JSB5</accession>
<feature type="region of interest" description="Disordered" evidence="1">
    <location>
        <begin position="1"/>
        <end position="326"/>
    </location>
</feature>
<gene>
    <name evidence="2" type="ORF">EYC84_000090</name>
</gene>
<proteinExistence type="predicted"/>
<feature type="compositionally biased region" description="Basic and acidic residues" evidence="1">
    <location>
        <begin position="88"/>
        <end position="97"/>
    </location>
</feature>
<sequence length="379" mass="39707">MKDVHPIWQPAAHGHEADGPDDIEGGAQGERDFQVAGPGYEEAGEGADGAGGDGRDDETEAGGGGGFEEHGLEVEGDVEDDGVDDEGAERVGDDEGGARFAGYEGEGHDGLGGVVLDVDEEGETEDDTQRLPQTLLPPIQTQVAWDDQPRDDETQDQTGNLHAKLPPPPKVIRDGTPESGARGSPNSKDDVEIRLVGAPDLDGDQITGNDGAHRHDAPGAQPTHGSGHDKARHALGERAPDGRDEKQHHGEQVRGLPAHGVREPAEHGLEAGRREEEGRGEPRRAVGRVEIRRDDRVAGDHDGRVERGERVGQQHAGEDEPEPLHAHAAEERTLGFAAAVVVVFDGLSDAPDGARAGFPPGAAMAGVARSSAGVRVVDA</sequence>
<feature type="compositionally biased region" description="Basic and acidic residues" evidence="1">
    <location>
        <begin position="260"/>
        <end position="326"/>
    </location>
</feature>
<evidence type="ECO:0000313" key="2">
    <source>
        <dbReference type="EMBL" id="KAA8570692.1"/>
    </source>
</evidence>
<dbReference type="AlphaFoldDB" id="A0A5M9JSB5"/>
<reference evidence="2 3" key="1">
    <citation type="submission" date="2019-06" db="EMBL/GenBank/DDBJ databases">
        <title>Genome Sequence of the Brown Rot Fungal Pathogen Monilinia fructicola.</title>
        <authorList>
            <person name="De Miccolis Angelini R.M."/>
            <person name="Landi L."/>
            <person name="Abate D."/>
            <person name="Pollastro S."/>
            <person name="Romanazzi G."/>
            <person name="Faretra F."/>
        </authorList>
    </citation>
    <scope>NUCLEOTIDE SEQUENCE [LARGE SCALE GENOMIC DNA]</scope>
    <source>
        <strain evidence="2 3">Mfrc123</strain>
    </source>
</reference>
<comment type="caution">
    <text evidence="2">The sequence shown here is derived from an EMBL/GenBank/DDBJ whole genome shotgun (WGS) entry which is preliminary data.</text>
</comment>
<feature type="compositionally biased region" description="Acidic residues" evidence="1">
    <location>
        <begin position="117"/>
        <end position="126"/>
    </location>
</feature>
<dbReference type="Proteomes" id="UP000322873">
    <property type="component" value="Unassembled WGS sequence"/>
</dbReference>
<name>A0A5M9JSB5_MONFR</name>